<feature type="region of interest" description="Disordered" evidence="1">
    <location>
        <begin position="65"/>
        <end position="95"/>
    </location>
</feature>
<feature type="compositionally biased region" description="Polar residues" evidence="1">
    <location>
        <begin position="224"/>
        <end position="241"/>
    </location>
</feature>
<evidence type="ECO:0000313" key="2">
    <source>
        <dbReference type="EMBL" id="KAF9071680.1"/>
    </source>
</evidence>
<dbReference type="AlphaFoldDB" id="A0A9P5Q131"/>
<feature type="compositionally biased region" description="Low complexity" evidence="1">
    <location>
        <begin position="428"/>
        <end position="439"/>
    </location>
</feature>
<feature type="region of interest" description="Disordered" evidence="1">
    <location>
        <begin position="216"/>
        <end position="245"/>
    </location>
</feature>
<evidence type="ECO:0000313" key="3">
    <source>
        <dbReference type="Proteomes" id="UP000772434"/>
    </source>
</evidence>
<dbReference type="OrthoDB" id="3033167at2759"/>
<reference evidence="2" key="1">
    <citation type="submission" date="2020-11" db="EMBL/GenBank/DDBJ databases">
        <authorList>
            <consortium name="DOE Joint Genome Institute"/>
            <person name="Ahrendt S."/>
            <person name="Riley R."/>
            <person name="Andreopoulos W."/>
            <person name="Labutti K."/>
            <person name="Pangilinan J."/>
            <person name="Ruiz-Duenas F.J."/>
            <person name="Barrasa J.M."/>
            <person name="Sanchez-Garcia M."/>
            <person name="Camarero S."/>
            <person name="Miyauchi S."/>
            <person name="Serrano A."/>
            <person name="Linde D."/>
            <person name="Babiker R."/>
            <person name="Drula E."/>
            <person name="Ayuso-Fernandez I."/>
            <person name="Pacheco R."/>
            <person name="Padilla G."/>
            <person name="Ferreira P."/>
            <person name="Barriuso J."/>
            <person name="Kellner H."/>
            <person name="Castanera R."/>
            <person name="Alfaro M."/>
            <person name="Ramirez L."/>
            <person name="Pisabarro A.G."/>
            <person name="Kuo A."/>
            <person name="Tritt A."/>
            <person name="Lipzen A."/>
            <person name="He G."/>
            <person name="Yan M."/>
            <person name="Ng V."/>
            <person name="Cullen D."/>
            <person name="Martin F."/>
            <person name="Rosso M.-N."/>
            <person name="Henrissat B."/>
            <person name="Hibbett D."/>
            <person name="Martinez A.T."/>
            <person name="Grigoriev I.V."/>
        </authorList>
    </citation>
    <scope>NUCLEOTIDE SEQUENCE</scope>
    <source>
        <strain evidence="2">AH 40177</strain>
    </source>
</reference>
<sequence>MPAKSRVFSELFAEDAAENGISATMFVFIAILLPSLTNKHASQPFVDAKRRKTTGLNSRLDRMVETMNATYRSPTKSDRHRSRSSGSSVSSYGVPRTPVDAYEGLQAGALGQDFSVIKMRNGMDADEEDTGSQNTRCTAPLPSWLSETFTTLTKKHPLRLLLPKSKRNESSIQISQDSEEIFAFKAPLKPPEADPAPALQSPIAFRAFHNSAELNLPDPCDPPSFQNQPFSTPGPASSICQPSPPRSFVSISPEFSLAQPHTNASHHQIDYLAPVEDNAALNFSLYPSASTPPIPNYDPIQCYRPNDARNVLPLPLNPPPTSFLPSCSPECYPDPDNDDWNHRSEMPNAFSTPGPAYMSSRPPIYYDNPTGDALSDSLDTPYEVDYTSLDFQWIPFARDISHFSESKVPIYPKPSVIEPSAIIDDLDSLPPSSDQPSGDDSNDSYVQVNKSSSDRELPLATSSDPALDHQVAHAKENNEEAFLRASLPELSSPDTGHGLTSPNPFRFIPPSRSSSKSVARTVVPIDQPSQLRRTLSSNRHHRMTSSRIPATKVPPQSSGYSVNMEAADLDVLKNNLLDTLDKIAPDPLIRQKRTSSTLDTVPVKSMIGSQDSIESWDGRHESLES</sequence>
<comment type="caution">
    <text evidence="2">The sequence shown here is derived from an EMBL/GenBank/DDBJ whole genome shotgun (WGS) entry which is preliminary data.</text>
</comment>
<name>A0A9P5Q131_9AGAR</name>
<feature type="region of interest" description="Disordered" evidence="1">
    <location>
        <begin position="424"/>
        <end position="464"/>
    </location>
</feature>
<dbReference type="EMBL" id="JADNRY010000030">
    <property type="protein sequence ID" value="KAF9071680.1"/>
    <property type="molecule type" value="Genomic_DNA"/>
</dbReference>
<feature type="region of interest" description="Disordered" evidence="1">
    <location>
        <begin position="593"/>
        <end position="625"/>
    </location>
</feature>
<gene>
    <name evidence="2" type="ORF">BDP27DRAFT_1446164</name>
</gene>
<dbReference type="Proteomes" id="UP000772434">
    <property type="component" value="Unassembled WGS sequence"/>
</dbReference>
<organism evidence="2 3">
    <name type="scientific">Rhodocollybia butyracea</name>
    <dbReference type="NCBI Taxonomy" id="206335"/>
    <lineage>
        <taxon>Eukaryota</taxon>
        <taxon>Fungi</taxon>
        <taxon>Dikarya</taxon>
        <taxon>Basidiomycota</taxon>
        <taxon>Agaricomycotina</taxon>
        <taxon>Agaricomycetes</taxon>
        <taxon>Agaricomycetidae</taxon>
        <taxon>Agaricales</taxon>
        <taxon>Marasmiineae</taxon>
        <taxon>Omphalotaceae</taxon>
        <taxon>Rhodocollybia</taxon>
    </lineage>
</organism>
<protein>
    <submittedName>
        <fullName evidence="2">Uncharacterized protein</fullName>
    </submittedName>
</protein>
<keyword evidence="3" id="KW-1185">Reference proteome</keyword>
<evidence type="ECO:0000256" key="1">
    <source>
        <dbReference type="SAM" id="MobiDB-lite"/>
    </source>
</evidence>
<feature type="region of interest" description="Disordered" evidence="1">
    <location>
        <begin position="533"/>
        <end position="559"/>
    </location>
</feature>
<accession>A0A9P5Q131</accession>
<feature type="compositionally biased region" description="Basic and acidic residues" evidence="1">
    <location>
        <begin position="616"/>
        <end position="625"/>
    </location>
</feature>
<proteinExistence type="predicted"/>